<dbReference type="HOGENOM" id="CLU_2329814_0_0_6"/>
<reference evidence="1 2" key="1">
    <citation type="submission" date="2014-01" db="EMBL/GenBank/DDBJ databases">
        <title>Full genme sequencing of cellulolytic bacterium Gynuella sunshinyii YC6258T gen. nov., sp. nov.</title>
        <authorList>
            <person name="Khan H."/>
            <person name="Chung E.J."/>
            <person name="Chung Y.R."/>
        </authorList>
    </citation>
    <scope>NUCLEOTIDE SEQUENCE [LARGE SCALE GENOMIC DNA]</scope>
    <source>
        <strain evidence="1 2">YC6258</strain>
    </source>
</reference>
<evidence type="ECO:0000313" key="2">
    <source>
        <dbReference type="Proteomes" id="UP000032266"/>
    </source>
</evidence>
<dbReference type="EMBL" id="CP007142">
    <property type="protein sequence ID" value="AJQ92546.1"/>
    <property type="molecule type" value="Genomic_DNA"/>
</dbReference>
<dbReference type="KEGG" id="gsn:YC6258_00496"/>
<protein>
    <submittedName>
        <fullName evidence="1">Uncharacterized protein</fullName>
    </submittedName>
</protein>
<gene>
    <name evidence="1" type="ORF">YC6258_00496</name>
</gene>
<keyword evidence="2" id="KW-1185">Reference proteome</keyword>
<sequence length="98" mass="11481">MFLVISIFLVNKYNSLQREFFLAIEKLDDSQLIEFGLYDDNAFRLHLNRIRYFNVKPYLKFEDEKVKSIAKSLNILNRLSAASIVICIALAALKFLNF</sequence>
<evidence type="ECO:0000313" key="1">
    <source>
        <dbReference type="EMBL" id="AJQ92546.1"/>
    </source>
</evidence>
<proteinExistence type="predicted"/>
<dbReference type="AlphaFoldDB" id="A0A0C5VEA6"/>
<name>A0A0C5VEA6_9GAMM</name>
<organism evidence="1 2">
    <name type="scientific">Gynuella sunshinyii YC6258</name>
    <dbReference type="NCBI Taxonomy" id="1445510"/>
    <lineage>
        <taxon>Bacteria</taxon>
        <taxon>Pseudomonadati</taxon>
        <taxon>Pseudomonadota</taxon>
        <taxon>Gammaproteobacteria</taxon>
        <taxon>Oceanospirillales</taxon>
        <taxon>Saccharospirillaceae</taxon>
        <taxon>Gynuella</taxon>
    </lineage>
</organism>
<dbReference type="Proteomes" id="UP000032266">
    <property type="component" value="Chromosome"/>
</dbReference>
<accession>A0A0C5VEA6</accession>